<evidence type="ECO:0000256" key="11">
    <source>
        <dbReference type="ARBA" id="ARBA00049247"/>
    </source>
</evidence>
<dbReference type="Pfam" id="PF02771">
    <property type="entry name" value="Acyl-CoA_dh_N"/>
    <property type="match status" value="1"/>
</dbReference>
<evidence type="ECO:0000259" key="13">
    <source>
        <dbReference type="Pfam" id="PF00441"/>
    </source>
</evidence>
<dbReference type="RefSeq" id="WP_380019634.1">
    <property type="nucleotide sequence ID" value="NZ_JBHSHD010000005.1"/>
</dbReference>
<keyword evidence="18" id="KW-1185">Reference proteome</keyword>
<dbReference type="NCBIfam" id="NF009586">
    <property type="entry name" value="PRK13026.1"/>
    <property type="match status" value="1"/>
</dbReference>
<keyword evidence="7" id="KW-0285">Flavoprotein</keyword>
<evidence type="ECO:0000256" key="1">
    <source>
        <dbReference type="ARBA" id="ARBA00001974"/>
    </source>
</evidence>
<keyword evidence="12" id="KW-1133">Transmembrane helix</keyword>
<evidence type="ECO:0000256" key="6">
    <source>
        <dbReference type="ARBA" id="ARBA00020144"/>
    </source>
</evidence>
<dbReference type="Pfam" id="PF02770">
    <property type="entry name" value="Acyl-CoA_dh_M"/>
    <property type="match status" value="1"/>
</dbReference>
<keyword evidence="9" id="KW-0560">Oxidoreductase</keyword>
<feature type="transmembrane region" description="Helical" evidence="12">
    <location>
        <begin position="45"/>
        <end position="66"/>
    </location>
</feature>
<comment type="catalytic activity">
    <reaction evidence="10">
        <text>a medium-chain 2,3-saturated fatty acyl-CoA + oxidized [electron-transfer flavoprotein] + H(+) = a medium-chain (2E)-enoyl-CoA + reduced [electron-transfer flavoprotein]</text>
        <dbReference type="Rhea" id="RHEA:14477"/>
        <dbReference type="Rhea" id="RHEA-COMP:10685"/>
        <dbReference type="Rhea" id="RHEA-COMP:10686"/>
        <dbReference type="ChEBI" id="CHEBI:15378"/>
        <dbReference type="ChEBI" id="CHEBI:57692"/>
        <dbReference type="ChEBI" id="CHEBI:58307"/>
        <dbReference type="ChEBI" id="CHEBI:83723"/>
        <dbReference type="ChEBI" id="CHEBI:83726"/>
        <dbReference type="EC" id="1.3.8.7"/>
    </reaction>
</comment>
<dbReference type="InterPro" id="IPR037069">
    <property type="entry name" value="AcylCoA_DH/ox_N_sf"/>
</dbReference>
<dbReference type="Gene3D" id="1.10.540.10">
    <property type="entry name" value="Acyl-CoA dehydrogenase/oxidase, N-terminal domain"/>
    <property type="match status" value="1"/>
</dbReference>
<sequence length="805" mass="87870">MLITFLLALLAFAALAFRGLGFLAWVAAAGVWLLGWRIAGVQSPNLFAITTIVLVALAAVFGLPPLRRALVSRWVMPKFARVLPRLGDTERIALEAGTVWWDGDLFGGMPEWNKLLAFQPRALDAEEQAFLDGPVEELCRRLSDWEVYQQRDLPPEIWDFIKRERFLGMIIPKEHGGLGFSALAHSRVVTRIASRSVTAAVTVMVPNSLGPGELLLHYGTDEQKQKYLGRLARGEEIPCFALTGPEAGSDAAATQSEGIVEKRMIDGVEVLGLRLNWKKRYITLAPVASLIGLAFRLKDPQKLIGDRVDRGITCALIPRATPGIEIGLRHDPMGVPFMNGPIVGKDVFVPLDEAVVGGREQIGRGWRMLMESLAAGRSISLPALSIGAAQLATRICGAYATVREQFDTPIGRFEGIEEPLARIAGLTYLMTSARNLTCGALDAGEKPAVIGNICKAYLTDSMRQVIADAMDIRAGSAIQRGPRNALARAWDAVPIGITVEGANILTRTMIVYGQGAIRCHPFVQKEIEAVAADDLDAFDRALFGHVNLFVTRATRAKLLAWTGARLAEAPDTPDTRRYYQHLSRFSAAFTILSDTAMGTLGGSLKRREKLSGRLADALAYLYLASCALKRYHDEPKTRPNYALVRWSVELCLYRIQDALLGVLDNLPVRWVAVPMKVAIFPLGARFRPPSDRLGAEVARDILEDREARRTLTADVFVPPPGEPGLGALEAALDKAVRAIPIETKLRDAVRAGVLDRAPGYLLDDLGAAAGVISGAEYDLLNEARDARDEVIAVDAFEPDVYKTLH</sequence>
<dbReference type="Proteomes" id="UP001595886">
    <property type="component" value="Unassembled WGS sequence"/>
</dbReference>
<evidence type="ECO:0000256" key="5">
    <source>
        <dbReference type="ARBA" id="ARBA00012040"/>
    </source>
</evidence>
<evidence type="ECO:0000256" key="7">
    <source>
        <dbReference type="ARBA" id="ARBA00022630"/>
    </source>
</evidence>
<evidence type="ECO:0000259" key="16">
    <source>
        <dbReference type="Pfam" id="PF09317"/>
    </source>
</evidence>
<dbReference type="Gene3D" id="1.20.140.10">
    <property type="entry name" value="Butyryl-CoA Dehydrogenase, subunit A, domain 3"/>
    <property type="match status" value="1"/>
</dbReference>
<reference evidence="18" key="1">
    <citation type="journal article" date="2019" name="Int. J. Syst. Evol. Microbiol.">
        <title>The Global Catalogue of Microorganisms (GCM) 10K type strain sequencing project: providing services to taxonomists for standard genome sequencing and annotation.</title>
        <authorList>
            <consortium name="The Broad Institute Genomics Platform"/>
            <consortium name="The Broad Institute Genome Sequencing Center for Infectious Disease"/>
            <person name="Wu L."/>
            <person name="Ma J."/>
        </authorList>
    </citation>
    <scope>NUCLEOTIDE SEQUENCE [LARGE SCALE GENOMIC DNA]</scope>
    <source>
        <strain evidence="18">CCUG 30340</strain>
    </source>
</reference>
<evidence type="ECO:0000256" key="10">
    <source>
        <dbReference type="ARBA" id="ARBA00047882"/>
    </source>
</evidence>
<evidence type="ECO:0000256" key="12">
    <source>
        <dbReference type="SAM" id="Phobius"/>
    </source>
</evidence>
<dbReference type="NCBIfam" id="NF007000">
    <property type="entry name" value="PRK09463.1"/>
    <property type="match status" value="1"/>
</dbReference>
<comment type="similarity">
    <text evidence="3">Belongs to the acyl-CoA dehydrogenase family.</text>
</comment>
<dbReference type="EC" id="1.3.8.7" evidence="4"/>
<keyword evidence="12" id="KW-0812">Transmembrane</keyword>
<comment type="cofactor">
    <cofactor evidence="1">
        <name>FAD</name>
        <dbReference type="ChEBI" id="CHEBI:57692"/>
    </cofactor>
</comment>
<evidence type="ECO:0000313" key="17">
    <source>
        <dbReference type="EMBL" id="MFC4819838.1"/>
    </source>
</evidence>
<feature type="domain" description="Acyl-CoA dehydrogenase/oxidase C-terminal" evidence="13">
    <location>
        <begin position="363"/>
        <end position="510"/>
    </location>
</feature>
<evidence type="ECO:0000256" key="4">
    <source>
        <dbReference type="ARBA" id="ARBA00012033"/>
    </source>
</evidence>
<dbReference type="InterPro" id="IPR046373">
    <property type="entry name" value="Acyl-CoA_Oxase/DH_mid-dom_sf"/>
</dbReference>
<dbReference type="Pfam" id="PF00441">
    <property type="entry name" value="Acyl-CoA_dh_1"/>
    <property type="match status" value="1"/>
</dbReference>
<dbReference type="InterPro" id="IPR036250">
    <property type="entry name" value="AcylCo_DH-like_C"/>
</dbReference>
<evidence type="ECO:0000313" key="18">
    <source>
        <dbReference type="Proteomes" id="UP001595886"/>
    </source>
</evidence>
<dbReference type="InterPro" id="IPR050741">
    <property type="entry name" value="Acyl-CoA_dehydrogenase"/>
</dbReference>
<comment type="caution">
    <text evidence="17">The sequence shown here is derived from an EMBL/GenBank/DDBJ whole genome shotgun (WGS) entry which is preliminary data.</text>
</comment>
<keyword evidence="12" id="KW-0472">Membrane</keyword>
<evidence type="ECO:0000259" key="14">
    <source>
        <dbReference type="Pfam" id="PF02770"/>
    </source>
</evidence>
<name>A0ABV9QSU2_9GAMM</name>
<dbReference type="SUPFAM" id="SSF56645">
    <property type="entry name" value="Acyl-CoA dehydrogenase NM domain-like"/>
    <property type="match status" value="1"/>
</dbReference>
<comment type="catalytic activity">
    <reaction evidence="11">
        <text>a long-chain 2,3-saturated fatty acyl-CoA + oxidized [electron-transfer flavoprotein] + H(+) = a long-chain (2E)-enoyl-CoA + reduced [electron-transfer flavoprotein]</text>
        <dbReference type="Rhea" id="RHEA:17721"/>
        <dbReference type="Rhea" id="RHEA-COMP:10685"/>
        <dbReference type="Rhea" id="RHEA-COMP:10686"/>
        <dbReference type="ChEBI" id="CHEBI:15378"/>
        <dbReference type="ChEBI" id="CHEBI:57692"/>
        <dbReference type="ChEBI" id="CHEBI:58307"/>
        <dbReference type="ChEBI" id="CHEBI:83721"/>
        <dbReference type="ChEBI" id="CHEBI:83727"/>
        <dbReference type="EC" id="1.3.8.8"/>
    </reaction>
</comment>
<dbReference type="EMBL" id="JBHSHD010000005">
    <property type="protein sequence ID" value="MFC4819838.1"/>
    <property type="molecule type" value="Genomic_DNA"/>
</dbReference>
<evidence type="ECO:0000256" key="2">
    <source>
        <dbReference type="ARBA" id="ARBA00005005"/>
    </source>
</evidence>
<dbReference type="Gene3D" id="2.40.110.10">
    <property type="entry name" value="Butyryl-CoA Dehydrogenase, subunit A, domain 2"/>
    <property type="match status" value="1"/>
</dbReference>
<feature type="domain" description="Acyl-CoA dehydrogenase/oxidase N-terminal" evidence="15">
    <location>
        <begin position="140"/>
        <end position="235"/>
    </location>
</feature>
<dbReference type="PANTHER" id="PTHR48083">
    <property type="entry name" value="MEDIUM-CHAIN SPECIFIC ACYL-COA DEHYDROGENASE, MITOCHONDRIAL-RELATED"/>
    <property type="match status" value="1"/>
</dbReference>
<keyword evidence="8" id="KW-0274">FAD</keyword>
<feature type="domain" description="Acyl-CoA oxidase/dehydrogenase middle" evidence="14">
    <location>
        <begin position="239"/>
        <end position="346"/>
    </location>
</feature>
<evidence type="ECO:0000256" key="8">
    <source>
        <dbReference type="ARBA" id="ARBA00022827"/>
    </source>
</evidence>
<dbReference type="InterPro" id="IPR006091">
    <property type="entry name" value="Acyl-CoA_Oxase/DH_mid-dom"/>
</dbReference>
<protein>
    <recommendedName>
        <fullName evidence="6">Acyl-coenzyme A dehydrogenase</fullName>
        <ecNumber evidence="4">1.3.8.7</ecNumber>
        <ecNumber evidence="5">1.3.8.8</ecNumber>
    </recommendedName>
</protein>
<evidence type="ECO:0000256" key="9">
    <source>
        <dbReference type="ARBA" id="ARBA00023002"/>
    </source>
</evidence>
<dbReference type="InterPro" id="IPR013786">
    <property type="entry name" value="AcylCoA_DH/ox_N"/>
</dbReference>
<comment type="pathway">
    <text evidence="2">Lipid metabolism; fatty acid beta-oxidation.</text>
</comment>
<dbReference type="Pfam" id="PF09317">
    <property type="entry name" value="ACDH_C"/>
    <property type="match status" value="1"/>
</dbReference>
<dbReference type="InterPro" id="IPR009100">
    <property type="entry name" value="AcylCoA_DH/oxidase_NM_dom_sf"/>
</dbReference>
<evidence type="ECO:0000259" key="15">
    <source>
        <dbReference type="Pfam" id="PF02771"/>
    </source>
</evidence>
<evidence type="ECO:0000256" key="3">
    <source>
        <dbReference type="ARBA" id="ARBA00009347"/>
    </source>
</evidence>
<dbReference type="InterPro" id="IPR009075">
    <property type="entry name" value="AcylCo_DH/oxidase_C"/>
</dbReference>
<organism evidence="17 18">
    <name type="scientific">Dokdonella ginsengisoli</name>
    <dbReference type="NCBI Taxonomy" id="363846"/>
    <lineage>
        <taxon>Bacteria</taxon>
        <taxon>Pseudomonadati</taxon>
        <taxon>Pseudomonadota</taxon>
        <taxon>Gammaproteobacteria</taxon>
        <taxon>Lysobacterales</taxon>
        <taxon>Rhodanobacteraceae</taxon>
        <taxon>Dokdonella</taxon>
    </lineage>
</organism>
<proteinExistence type="inferred from homology"/>
<dbReference type="PANTHER" id="PTHR48083:SF33">
    <property type="entry name" value="ACYL-COENZYME A DEHYDROGENASE"/>
    <property type="match status" value="1"/>
</dbReference>
<accession>A0ABV9QSU2</accession>
<dbReference type="SUPFAM" id="SSF47203">
    <property type="entry name" value="Acyl-CoA dehydrogenase C-terminal domain-like"/>
    <property type="match status" value="1"/>
</dbReference>
<gene>
    <name evidence="17" type="ORF">ACFO6Q_05860</name>
</gene>
<dbReference type="InterPro" id="IPR015396">
    <property type="entry name" value="FadE_C"/>
</dbReference>
<dbReference type="EC" id="1.3.8.8" evidence="5"/>
<feature type="domain" description="Acyl-CoA dehydrogenase C-terminal bacterial-type" evidence="16">
    <location>
        <begin position="517"/>
        <end position="796"/>
    </location>
</feature>